<keyword evidence="3" id="KW-1185">Reference proteome</keyword>
<dbReference type="STRING" id="1166018.FAES_2692"/>
<evidence type="ECO:0008006" key="4">
    <source>
        <dbReference type="Google" id="ProtNLM"/>
    </source>
</evidence>
<organism evidence="2 3">
    <name type="scientific">Fibrella aestuarina BUZ 2</name>
    <dbReference type="NCBI Taxonomy" id="1166018"/>
    <lineage>
        <taxon>Bacteria</taxon>
        <taxon>Pseudomonadati</taxon>
        <taxon>Bacteroidota</taxon>
        <taxon>Cytophagia</taxon>
        <taxon>Cytophagales</taxon>
        <taxon>Spirosomataceae</taxon>
        <taxon>Fibrella</taxon>
    </lineage>
</organism>
<reference evidence="2 3" key="1">
    <citation type="journal article" date="2012" name="J. Bacteriol.">
        <title>Genome Sequence of Fibrella aestuarina BUZ 2T, a Filamentous Marine Bacterium.</title>
        <authorList>
            <person name="Filippini M."/>
            <person name="Qi W."/>
            <person name="Blom J."/>
            <person name="Goesmann A."/>
            <person name="Smits T.H."/>
            <person name="Bagheri H.C."/>
        </authorList>
    </citation>
    <scope>NUCLEOTIDE SEQUENCE [LARGE SCALE GENOMIC DNA]</scope>
    <source>
        <strain evidence="3">BUZ 2T</strain>
    </source>
</reference>
<name>I0K998_9BACT</name>
<dbReference type="Proteomes" id="UP000011058">
    <property type="component" value="Chromosome"/>
</dbReference>
<evidence type="ECO:0000313" key="3">
    <source>
        <dbReference type="Proteomes" id="UP000011058"/>
    </source>
</evidence>
<evidence type="ECO:0000256" key="1">
    <source>
        <dbReference type="SAM" id="SignalP"/>
    </source>
</evidence>
<dbReference type="KEGG" id="fae:FAES_2692"/>
<protein>
    <recommendedName>
        <fullName evidence="4">DUF1735 domain-containing protein</fullName>
    </recommendedName>
</protein>
<dbReference type="eggNOG" id="ENOG5030ZQK">
    <property type="taxonomic scope" value="Bacteria"/>
</dbReference>
<gene>
    <name evidence="2" type="ORF">FAES_2692</name>
</gene>
<dbReference type="EMBL" id="HE796683">
    <property type="protein sequence ID" value="CCH00701.1"/>
    <property type="molecule type" value="Genomic_DNA"/>
</dbReference>
<feature type="chain" id="PRO_5003630011" description="DUF1735 domain-containing protein" evidence="1">
    <location>
        <begin position="32"/>
        <end position="179"/>
    </location>
</feature>
<keyword evidence="1" id="KW-0732">Signal</keyword>
<evidence type="ECO:0000313" key="2">
    <source>
        <dbReference type="EMBL" id="CCH00701.1"/>
    </source>
</evidence>
<feature type="signal peptide" evidence="1">
    <location>
        <begin position="1"/>
        <end position="31"/>
    </location>
</feature>
<dbReference type="HOGENOM" id="CLU_1650244_0_0_10"/>
<dbReference type="AlphaFoldDB" id="I0K998"/>
<dbReference type="PATRIC" id="fig|1166018.3.peg.4460"/>
<sequence>MFTAKSLRHMTKTIIKSLLLVALVTANFACKDDLQYGPLVRDNRPAVPVTFTGATTFGGNPYIEVSAAGAGTIRYTLSIPQSSGRTIKEITRVAGGGTAVNAASLNTASAIINTAPIAGNGTTAVFETTLAAFKAKFTGVSTTPSANPYTPSEIAFIFLVTLDDNTQIVTQQVRARLIP</sequence>
<proteinExistence type="predicted"/>
<accession>I0K998</accession>